<feature type="transmembrane region" description="Helical" evidence="2">
    <location>
        <begin position="120"/>
        <end position="142"/>
    </location>
</feature>
<keyword evidence="2" id="KW-0472">Membrane</keyword>
<feature type="region of interest" description="Disordered" evidence="1">
    <location>
        <begin position="152"/>
        <end position="221"/>
    </location>
</feature>
<reference evidence="3" key="1">
    <citation type="submission" date="2023-04" db="EMBL/GenBank/DDBJ databases">
        <title>Phytophthora fragariaefolia NBRC 109709.</title>
        <authorList>
            <person name="Ichikawa N."/>
            <person name="Sato H."/>
            <person name="Tonouchi N."/>
        </authorList>
    </citation>
    <scope>NUCLEOTIDE SEQUENCE</scope>
    <source>
        <strain evidence="3">NBRC 109709</strain>
    </source>
</reference>
<proteinExistence type="predicted"/>
<comment type="caution">
    <text evidence="3">The sequence shown here is derived from an EMBL/GenBank/DDBJ whole genome shotgun (WGS) entry which is preliminary data.</text>
</comment>
<evidence type="ECO:0000256" key="1">
    <source>
        <dbReference type="SAM" id="MobiDB-lite"/>
    </source>
</evidence>
<protein>
    <submittedName>
        <fullName evidence="3">Unnamed protein product</fullName>
    </submittedName>
</protein>
<dbReference type="Proteomes" id="UP001165121">
    <property type="component" value="Unassembled WGS sequence"/>
</dbReference>
<dbReference type="AlphaFoldDB" id="A0A9W6WYN9"/>
<feature type="transmembrane region" description="Helical" evidence="2">
    <location>
        <begin position="54"/>
        <end position="73"/>
    </location>
</feature>
<feature type="transmembrane region" description="Helical" evidence="2">
    <location>
        <begin position="25"/>
        <end position="42"/>
    </location>
</feature>
<sequence length="221" mass="23914">MSGFCALLFAFNVEGSKTIIVLVSCLFNACTTAAWNGVRYYFKKQIEDCLKPAFKLCLELYLTSVCLLMYLALQFGVLSAENFPQELRTTGISVVNCSNRVAAITAQFVNGFLMGPPPHLVALLLVTTTVMVSGGIASRWIAHGGDDDIDAISKSDSGEDLEADPEGTLSSRGGDEGERAGLIRHDVLLHEKRHSPKRDTSAVGEKQLVQRASAERMNAAD</sequence>
<dbReference type="EMBL" id="BSXT01000235">
    <property type="protein sequence ID" value="GMF21742.1"/>
    <property type="molecule type" value="Genomic_DNA"/>
</dbReference>
<keyword evidence="4" id="KW-1185">Reference proteome</keyword>
<name>A0A9W6WYN9_9STRA</name>
<feature type="compositionally biased region" description="Basic and acidic residues" evidence="1">
    <location>
        <begin position="173"/>
        <end position="190"/>
    </location>
</feature>
<dbReference type="InterPro" id="IPR036259">
    <property type="entry name" value="MFS_trans_sf"/>
</dbReference>
<evidence type="ECO:0000256" key="2">
    <source>
        <dbReference type="SAM" id="Phobius"/>
    </source>
</evidence>
<dbReference type="OrthoDB" id="3936150at2759"/>
<evidence type="ECO:0000313" key="3">
    <source>
        <dbReference type="EMBL" id="GMF21742.1"/>
    </source>
</evidence>
<accession>A0A9W6WYN9</accession>
<dbReference type="Gene3D" id="1.20.1250.20">
    <property type="entry name" value="MFS general substrate transporter like domains"/>
    <property type="match status" value="1"/>
</dbReference>
<keyword evidence="2" id="KW-1133">Transmembrane helix</keyword>
<keyword evidence="2" id="KW-0812">Transmembrane</keyword>
<evidence type="ECO:0000313" key="4">
    <source>
        <dbReference type="Proteomes" id="UP001165121"/>
    </source>
</evidence>
<organism evidence="3 4">
    <name type="scientific">Phytophthora fragariaefolia</name>
    <dbReference type="NCBI Taxonomy" id="1490495"/>
    <lineage>
        <taxon>Eukaryota</taxon>
        <taxon>Sar</taxon>
        <taxon>Stramenopiles</taxon>
        <taxon>Oomycota</taxon>
        <taxon>Peronosporomycetes</taxon>
        <taxon>Peronosporales</taxon>
        <taxon>Peronosporaceae</taxon>
        <taxon>Phytophthora</taxon>
    </lineage>
</organism>
<gene>
    <name evidence="3" type="ORF">Pfra01_000298900</name>
</gene>